<organism evidence="2 3">
    <name type="scientific">Ficus carica</name>
    <name type="common">Common fig</name>
    <dbReference type="NCBI Taxonomy" id="3494"/>
    <lineage>
        <taxon>Eukaryota</taxon>
        <taxon>Viridiplantae</taxon>
        <taxon>Streptophyta</taxon>
        <taxon>Embryophyta</taxon>
        <taxon>Tracheophyta</taxon>
        <taxon>Spermatophyta</taxon>
        <taxon>Magnoliopsida</taxon>
        <taxon>eudicotyledons</taxon>
        <taxon>Gunneridae</taxon>
        <taxon>Pentapetalae</taxon>
        <taxon>rosids</taxon>
        <taxon>fabids</taxon>
        <taxon>Rosales</taxon>
        <taxon>Moraceae</taxon>
        <taxon>Ficeae</taxon>
        <taxon>Ficus</taxon>
    </lineage>
</organism>
<dbReference type="AlphaFoldDB" id="A0AA88CWS5"/>
<feature type="region of interest" description="Disordered" evidence="1">
    <location>
        <begin position="30"/>
        <end position="70"/>
    </location>
</feature>
<accession>A0AA88CWS5</accession>
<feature type="compositionally biased region" description="Basic and acidic residues" evidence="1">
    <location>
        <begin position="58"/>
        <end position="67"/>
    </location>
</feature>
<evidence type="ECO:0000256" key="1">
    <source>
        <dbReference type="SAM" id="MobiDB-lite"/>
    </source>
</evidence>
<proteinExistence type="predicted"/>
<sequence>MRWRWAIETPSKLRVVGDGHDPKRRLIQSRLEADGSRKPAKSTPLNQCGSGRSRSRSRFLDCRDGKGKRGTKLSRFSAAFVIGVWEEERRVRALTT</sequence>
<dbReference type="Proteomes" id="UP001187192">
    <property type="component" value="Unassembled WGS sequence"/>
</dbReference>
<evidence type="ECO:0000313" key="3">
    <source>
        <dbReference type="Proteomes" id="UP001187192"/>
    </source>
</evidence>
<keyword evidence="3" id="KW-1185">Reference proteome</keyword>
<gene>
    <name evidence="2" type="ORF">TIFTF001_004193</name>
</gene>
<evidence type="ECO:0000313" key="2">
    <source>
        <dbReference type="EMBL" id="GMN33506.1"/>
    </source>
</evidence>
<comment type="caution">
    <text evidence="2">The sequence shown here is derived from an EMBL/GenBank/DDBJ whole genome shotgun (WGS) entry which is preliminary data.</text>
</comment>
<protein>
    <submittedName>
        <fullName evidence="2">Uncharacterized protein</fullName>
    </submittedName>
</protein>
<name>A0AA88CWS5_FICCA</name>
<reference evidence="2" key="1">
    <citation type="submission" date="2023-07" db="EMBL/GenBank/DDBJ databases">
        <title>draft genome sequence of fig (Ficus carica).</title>
        <authorList>
            <person name="Takahashi T."/>
            <person name="Nishimura K."/>
        </authorList>
    </citation>
    <scope>NUCLEOTIDE SEQUENCE</scope>
</reference>
<dbReference type="EMBL" id="BTGU01000004">
    <property type="protein sequence ID" value="GMN33506.1"/>
    <property type="molecule type" value="Genomic_DNA"/>
</dbReference>